<feature type="compositionally biased region" description="Basic and acidic residues" evidence="5">
    <location>
        <begin position="93"/>
        <end position="111"/>
    </location>
</feature>
<feature type="compositionally biased region" description="Low complexity" evidence="5">
    <location>
        <begin position="112"/>
        <end position="124"/>
    </location>
</feature>
<gene>
    <name evidence="7" type="ORF">BRUM_0786</name>
</gene>
<keyword evidence="8" id="KW-1185">Reference proteome</keyword>
<accession>A0A087CWJ0</accession>
<keyword evidence="4" id="KW-0788">Thiol protease</keyword>
<dbReference type="Proteomes" id="UP000029078">
    <property type="component" value="Unassembled WGS sequence"/>
</dbReference>
<dbReference type="EMBL" id="JGZL01000012">
    <property type="protein sequence ID" value="KFI87640.1"/>
    <property type="molecule type" value="Genomic_DNA"/>
</dbReference>
<proteinExistence type="inferred from homology"/>
<dbReference type="PANTHER" id="PTHR47053:SF1">
    <property type="entry name" value="MUREIN DD-ENDOPEPTIDASE MEPH-RELATED"/>
    <property type="match status" value="1"/>
</dbReference>
<evidence type="ECO:0000256" key="4">
    <source>
        <dbReference type="ARBA" id="ARBA00022807"/>
    </source>
</evidence>
<dbReference type="STRING" id="78346.BRUM_0786"/>
<evidence type="ECO:0000256" key="3">
    <source>
        <dbReference type="ARBA" id="ARBA00022801"/>
    </source>
</evidence>
<dbReference type="InterPro" id="IPR038765">
    <property type="entry name" value="Papain-like_cys_pep_sf"/>
</dbReference>
<evidence type="ECO:0000256" key="1">
    <source>
        <dbReference type="ARBA" id="ARBA00007074"/>
    </source>
</evidence>
<dbReference type="GO" id="GO:0008234">
    <property type="term" value="F:cysteine-type peptidase activity"/>
    <property type="evidence" value="ECO:0007669"/>
    <property type="project" value="UniProtKB-KW"/>
</dbReference>
<dbReference type="AlphaFoldDB" id="A0A087CWJ0"/>
<dbReference type="PROSITE" id="PS51935">
    <property type="entry name" value="NLPC_P60"/>
    <property type="match status" value="1"/>
</dbReference>
<dbReference type="GO" id="GO:0006508">
    <property type="term" value="P:proteolysis"/>
    <property type="evidence" value="ECO:0007669"/>
    <property type="project" value="UniProtKB-KW"/>
</dbReference>
<feature type="domain" description="NlpC/P60" evidence="6">
    <location>
        <begin position="150"/>
        <end position="264"/>
    </location>
</feature>
<keyword evidence="2" id="KW-0645">Protease</keyword>
<comment type="similarity">
    <text evidence="1">Belongs to the peptidase C40 family.</text>
</comment>
<organism evidence="7 8">
    <name type="scientific">Bifidobacterium ruminantium</name>
    <dbReference type="NCBI Taxonomy" id="78346"/>
    <lineage>
        <taxon>Bacteria</taxon>
        <taxon>Bacillati</taxon>
        <taxon>Actinomycetota</taxon>
        <taxon>Actinomycetes</taxon>
        <taxon>Bifidobacteriales</taxon>
        <taxon>Bifidobacteriaceae</taxon>
        <taxon>Bifidobacterium</taxon>
    </lineage>
</organism>
<evidence type="ECO:0000259" key="6">
    <source>
        <dbReference type="PROSITE" id="PS51935"/>
    </source>
</evidence>
<reference evidence="7 8" key="1">
    <citation type="submission" date="2014-03" db="EMBL/GenBank/DDBJ databases">
        <title>Genomics of Bifidobacteria.</title>
        <authorList>
            <person name="Ventura M."/>
            <person name="Milani C."/>
            <person name="Lugli G.A."/>
        </authorList>
    </citation>
    <scope>NUCLEOTIDE SEQUENCE [LARGE SCALE GENOMIC DNA]</scope>
    <source>
        <strain evidence="7 8">LMG 21811</strain>
    </source>
</reference>
<name>A0A087CWJ0_BIFRU</name>
<evidence type="ECO:0000256" key="5">
    <source>
        <dbReference type="SAM" id="MobiDB-lite"/>
    </source>
</evidence>
<feature type="compositionally biased region" description="Low complexity" evidence="5">
    <location>
        <begin position="133"/>
        <end position="149"/>
    </location>
</feature>
<protein>
    <submittedName>
        <fullName evidence="7">NlpC/P60 family protein</fullName>
    </submittedName>
</protein>
<dbReference type="InterPro" id="IPR000064">
    <property type="entry name" value="NLP_P60_dom"/>
</dbReference>
<dbReference type="eggNOG" id="COG0791">
    <property type="taxonomic scope" value="Bacteria"/>
</dbReference>
<evidence type="ECO:0000256" key="2">
    <source>
        <dbReference type="ARBA" id="ARBA00022670"/>
    </source>
</evidence>
<feature type="region of interest" description="Disordered" evidence="5">
    <location>
        <begin position="69"/>
        <end position="149"/>
    </location>
</feature>
<dbReference type="PANTHER" id="PTHR47053">
    <property type="entry name" value="MUREIN DD-ENDOPEPTIDASE MEPH-RELATED"/>
    <property type="match status" value="1"/>
</dbReference>
<keyword evidence="3" id="KW-0378">Hydrolase</keyword>
<dbReference type="Gene3D" id="3.90.1720.10">
    <property type="entry name" value="endopeptidase domain like (from Nostoc punctiforme)"/>
    <property type="match status" value="1"/>
</dbReference>
<comment type="caution">
    <text evidence="7">The sequence shown here is derived from an EMBL/GenBank/DDBJ whole genome shotgun (WGS) entry which is preliminary data.</text>
</comment>
<dbReference type="InterPro" id="IPR051202">
    <property type="entry name" value="Peptidase_C40"/>
</dbReference>
<sequence length="264" mass="27303">MGDAVSSTVMKSIKLFPLITVLAATSFAFVGVAPTAIAASDATRQEAVVATRSFPKTNAVKKNILAESTSTQVESGSDWGGVESLNVPQTKSQAEKDQEAADKKAQEEEQARAQAQAQSQAANRSESRTALNTGSGTASSTTSIPAPPATATGQALAQYALQFQGYPYVAGGNQPSGWDCSGFVQWVFSQFGVSLPHYSGAQMSVGSPVGSIADAAPGDIIVNSHHAAIYIGNGMVINALDPAQGTQVTSLAVFTSSYVIRRVL</sequence>
<evidence type="ECO:0000313" key="8">
    <source>
        <dbReference type="Proteomes" id="UP000029078"/>
    </source>
</evidence>
<dbReference type="Pfam" id="PF00877">
    <property type="entry name" value="NLPC_P60"/>
    <property type="match status" value="1"/>
</dbReference>
<dbReference type="SUPFAM" id="SSF54001">
    <property type="entry name" value="Cysteine proteinases"/>
    <property type="match status" value="1"/>
</dbReference>
<evidence type="ECO:0000313" key="7">
    <source>
        <dbReference type="EMBL" id="KFI87640.1"/>
    </source>
</evidence>